<accession>A0A914C5I8</accession>
<dbReference type="Pfam" id="PF00089">
    <property type="entry name" value="Trypsin"/>
    <property type="match status" value="1"/>
</dbReference>
<dbReference type="Proteomes" id="UP000887540">
    <property type="component" value="Unplaced"/>
</dbReference>
<proteinExistence type="predicted"/>
<keyword evidence="4" id="KW-1185">Reference proteome</keyword>
<evidence type="ECO:0000313" key="4">
    <source>
        <dbReference type="Proteomes" id="UP000887540"/>
    </source>
</evidence>
<evidence type="ECO:0000259" key="3">
    <source>
        <dbReference type="PROSITE" id="PS50240"/>
    </source>
</evidence>
<dbReference type="SMART" id="SM00020">
    <property type="entry name" value="Tryp_SPc"/>
    <property type="match status" value="1"/>
</dbReference>
<dbReference type="SUPFAM" id="SSF50494">
    <property type="entry name" value="Trypsin-like serine proteases"/>
    <property type="match status" value="1"/>
</dbReference>
<dbReference type="WBParaSite" id="ACRNAN_Path_348.g1335.t1">
    <property type="protein sequence ID" value="ACRNAN_Path_348.g1335.t1"/>
    <property type="gene ID" value="ACRNAN_Path_348.g1335"/>
</dbReference>
<organism evidence="4 5">
    <name type="scientific">Acrobeloides nanus</name>
    <dbReference type="NCBI Taxonomy" id="290746"/>
    <lineage>
        <taxon>Eukaryota</taxon>
        <taxon>Metazoa</taxon>
        <taxon>Ecdysozoa</taxon>
        <taxon>Nematoda</taxon>
        <taxon>Chromadorea</taxon>
        <taxon>Rhabditida</taxon>
        <taxon>Tylenchina</taxon>
        <taxon>Cephalobomorpha</taxon>
        <taxon>Cephaloboidea</taxon>
        <taxon>Cephalobidae</taxon>
        <taxon>Acrobeloides</taxon>
    </lineage>
</organism>
<evidence type="ECO:0000313" key="5">
    <source>
        <dbReference type="WBParaSite" id="ACRNAN_Path_348.g1335.t1"/>
    </source>
</evidence>
<dbReference type="InterPro" id="IPR009003">
    <property type="entry name" value="Peptidase_S1_PA"/>
</dbReference>
<sequence length="346" mass="37527">MLGLAKSTFFLLFSASLVWVGIGQQCGSRPGFTSSFSNDVVGGCYAGQGEYPWEGLIQFFNGGVLNETCGLTLISSSYALTSARCINISLETYFNNVTILLGAVNISDPSGVITTINQSFIHPEYNVNPLNHNIAIIKLNINLNFTNNNKIQPICLPAVDKSLIYQPSVVAGWGFYSFDNYTCTNANYVNATTINYQNSTAWSLVKATVPVIGNELCQLYYPEEANVTFTNATICAGTDTKGAMGHGDRGTPLMIANNGTWFQTGVFSAHFYNTNVHEALAQRLYSRVSSYCDWINSTTNGEAQCTNVDLPTPAPSKETSKGLAPSNYASFAPLLIFCVLLVSNLF</sequence>
<protein>
    <submittedName>
        <fullName evidence="5">Peptidase S1 domain-containing protein</fullName>
    </submittedName>
</protein>
<dbReference type="InterPro" id="IPR001254">
    <property type="entry name" value="Trypsin_dom"/>
</dbReference>
<dbReference type="GO" id="GO:0004252">
    <property type="term" value="F:serine-type endopeptidase activity"/>
    <property type="evidence" value="ECO:0007669"/>
    <property type="project" value="InterPro"/>
</dbReference>
<dbReference type="PROSITE" id="PS50240">
    <property type="entry name" value="TRYPSIN_DOM"/>
    <property type="match status" value="1"/>
</dbReference>
<dbReference type="Gene3D" id="2.40.10.10">
    <property type="entry name" value="Trypsin-like serine proteases"/>
    <property type="match status" value="1"/>
</dbReference>
<feature type="domain" description="Peptidase S1" evidence="3">
    <location>
        <begin position="40"/>
        <end position="300"/>
    </location>
</feature>
<reference evidence="5" key="1">
    <citation type="submission" date="2022-11" db="UniProtKB">
        <authorList>
            <consortium name="WormBaseParasite"/>
        </authorList>
    </citation>
    <scope>IDENTIFICATION</scope>
</reference>
<name>A0A914C5I8_9BILA</name>
<evidence type="ECO:0000256" key="1">
    <source>
        <dbReference type="ARBA" id="ARBA00023157"/>
    </source>
</evidence>
<dbReference type="GO" id="GO:0006508">
    <property type="term" value="P:proteolysis"/>
    <property type="evidence" value="ECO:0007669"/>
    <property type="project" value="InterPro"/>
</dbReference>
<feature type="signal peptide" evidence="2">
    <location>
        <begin position="1"/>
        <end position="23"/>
    </location>
</feature>
<keyword evidence="1" id="KW-1015">Disulfide bond</keyword>
<evidence type="ECO:0000256" key="2">
    <source>
        <dbReference type="SAM" id="SignalP"/>
    </source>
</evidence>
<dbReference type="AlphaFoldDB" id="A0A914C5I8"/>
<dbReference type="InterPro" id="IPR043504">
    <property type="entry name" value="Peptidase_S1_PA_chymotrypsin"/>
</dbReference>
<dbReference type="CDD" id="cd00190">
    <property type="entry name" value="Tryp_SPc"/>
    <property type="match status" value="1"/>
</dbReference>
<dbReference type="PANTHER" id="PTHR24250:SF27">
    <property type="entry name" value="ELASTASE 2 LIKE"/>
    <property type="match status" value="1"/>
</dbReference>
<keyword evidence="2" id="KW-0732">Signal</keyword>
<dbReference type="PANTHER" id="PTHR24250">
    <property type="entry name" value="CHYMOTRYPSIN-RELATED"/>
    <property type="match status" value="1"/>
</dbReference>
<feature type="chain" id="PRO_5037363674" evidence="2">
    <location>
        <begin position="24"/>
        <end position="346"/>
    </location>
</feature>